<dbReference type="GO" id="GO:0005886">
    <property type="term" value="C:plasma membrane"/>
    <property type="evidence" value="ECO:0007669"/>
    <property type="project" value="UniProtKB-SubCell"/>
</dbReference>
<feature type="transmembrane region" description="Helical" evidence="9">
    <location>
        <begin position="45"/>
        <end position="63"/>
    </location>
</feature>
<dbReference type="PANTHER" id="PTHR38686">
    <property type="entry name" value="APOLIPOPROTEIN N-ACYLTRANSFERASE"/>
    <property type="match status" value="1"/>
</dbReference>
<feature type="transmembrane region" description="Helical" evidence="9">
    <location>
        <begin position="102"/>
        <end position="128"/>
    </location>
</feature>
<proteinExistence type="inferred from homology"/>
<comment type="function">
    <text evidence="9">Catalyzes the phospholipid dependent N-acylation of the N-terminal cysteine of apolipoprotein, the last step in lipoprotein maturation.</text>
</comment>
<dbReference type="PROSITE" id="PS50263">
    <property type="entry name" value="CN_HYDROLASE"/>
    <property type="match status" value="1"/>
</dbReference>
<dbReference type="Pfam" id="PF00795">
    <property type="entry name" value="CN_hydrolase"/>
    <property type="match status" value="1"/>
</dbReference>
<evidence type="ECO:0000256" key="9">
    <source>
        <dbReference type="HAMAP-Rule" id="MF_01148"/>
    </source>
</evidence>
<feature type="transmembrane region" description="Helical" evidence="9">
    <location>
        <begin position="135"/>
        <end position="152"/>
    </location>
</feature>
<keyword evidence="5 9" id="KW-0812">Transmembrane</keyword>
<dbReference type="RefSeq" id="WP_149467939.1">
    <property type="nucleotide sequence ID" value="NZ_QOKW01000003.1"/>
</dbReference>
<dbReference type="NCBIfam" id="TIGR00546">
    <property type="entry name" value="lnt"/>
    <property type="match status" value="1"/>
</dbReference>
<dbReference type="OrthoDB" id="9804277at2"/>
<name>A0A9W7NMB4_9PROT</name>
<dbReference type="EMBL" id="QOKW01000003">
    <property type="protein sequence ID" value="KAA0682922.1"/>
    <property type="molecule type" value="Genomic_DNA"/>
</dbReference>
<dbReference type="InterPro" id="IPR003010">
    <property type="entry name" value="C-N_Hydrolase"/>
</dbReference>
<dbReference type="EC" id="2.3.1.269" evidence="9"/>
<comment type="similarity">
    <text evidence="2 9">Belongs to the CN hydrolase family. Apolipoprotein N-acyltransferase subfamily.</text>
</comment>
<evidence type="ECO:0000256" key="4">
    <source>
        <dbReference type="ARBA" id="ARBA00022679"/>
    </source>
</evidence>
<feature type="transmembrane region" description="Helical" evidence="9">
    <location>
        <begin position="75"/>
        <end position="96"/>
    </location>
</feature>
<accession>A0A9W7NMB4</accession>
<dbReference type="InterPro" id="IPR045378">
    <property type="entry name" value="LNT_N"/>
</dbReference>
<comment type="pathway">
    <text evidence="9">Protein modification; lipoprotein biosynthesis (N-acyl transfer).</text>
</comment>
<dbReference type="Proteomes" id="UP000480854">
    <property type="component" value="Unassembled WGS sequence"/>
</dbReference>
<evidence type="ECO:0000313" key="11">
    <source>
        <dbReference type="EMBL" id="KAA0682922.1"/>
    </source>
</evidence>
<organism evidence="11 12">
    <name type="scientific">Roseomonas genomospecies 6</name>
    <dbReference type="NCBI Taxonomy" id="214106"/>
    <lineage>
        <taxon>Bacteria</taxon>
        <taxon>Pseudomonadati</taxon>
        <taxon>Pseudomonadota</taxon>
        <taxon>Alphaproteobacteria</taxon>
        <taxon>Acetobacterales</taxon>
        <taxon>Roseomonadaceae</taxon>
        <taxon>Roseomonas</taxon>
    </lineage>
</organism>
<keyword evidence="8 9" id="KW-0012">Acyltransferase</keyword>
<evidence type="ECO:0000256" key="3">
    <source>
        <dbReference type="ARBA" id="ARBA00022475"/>
    </source>
</evidence>
<dbReference type="GO" id="GO:0016410">
    <property type="term" value="F:N-acyltransferase activity"/>
    <property type="evidence" value="ECO:0007669"/>
    <property type="project" value="UniProtKB-UniRule"/>
</dbReference>
<dbReference type="InterPro" id="IPR036526">
    <property type="entry name" value="C-N_Hydrolase_sf"/>
</dbReference>
<evidence type="ECO:0000256" key="8">
    <source>
        <dbReference type="ARBA" id="ARBA00023315"/>
    </source>
</evidence>
<comment type="catalytic activity">
    <reaction evidence="9">
        <text>N-terminal S-1,2-diacyl-sn-glyceryl-L-cysteinyl-[lipoprotein] + a glycerophospholipid = N-acyl-S-1,2-diacyl-sn-glyceryl-L-cysteinyl-[lipoprotein] + a 2-acyl-sn-glycero-3-phospholipid + H(+)</text>
        <dbReference type="Rhea" id="RHEA:48228"/>
        <dbReference type="Rhea" id="RHEA-COMP:14681"/>
        <dbReference type="Rhea" id="RHEA-COMP:14684"/>
        <dbReference type="ChEBI" id="CHEBI:15378"/>
        <dbReference type="ChEBI" id="CHEBI:136912"/>
        <dbReference type="ChEBI" id="CHEBI:140656"/>
        <dbReference type="ChEBI" id="CHEBI:140657"/>
        <dbReference type="ChEBI" id="CHEBI:140660"/>
        <dbReference type="EC" id="2.3.1.269"/>
    </reaction>
</comment>
<evidence type="ECO:0000259" key="10">
    <source>
        <dbReference type="PROSITE" id="PS50263"/>
    </source>
</evidence>
<sequence length="534" mass="56836">MTATDTMTTPARLGRLSARLSGLTGWRRLAAAAGFGGLATLALPPANAVPLLLIAFPGLLWLLDGARTKRQAFAVGWFFGFAHHLLGLYWISAALFTDIERFWWALPLSAAGLPILLAMFTGFATLLVWVLKARGLGRAVLFAASWALFEWLRGHVFTGFPWNLTGYGWTGFLPVLQSVSLIGIYGLSLLTVLVASLPAGLADPAVPRRRAWGALAAGLALFAALGVWGGQRLAGATDAAVPGVRLRLVQPAIDQRLKWAPGERVRNVQQQMELSAAPSTEFMATEPITHVIWAETAVPLFLDQDARLRQALGSVTPSGGLLVTGVPRMEPGPDGEPLYYNSLAAVDGSGAVTGRFDKFHLVPFGEYMPLRRWLPVGAIAGNGAEFSAGPGPVSLSLKGLPPVSPLICYEVIFPGAVVPAAAEGAERPRWMLNLTNDAWYGNTAGPYQHFAISQTRAVEEGMPLVRVANTGISGVVDSHGRVTAMLPLGHRGVVDAALPEALPNPTLYGRVGDGAFGLLLLTCFAVGLRTRHRN</sequence>
<comment type="subcellular location">
    <subcellularLocation>
        <location evidence="1 9">Cell membrane</location>
        <topology evidence="1 9">Multi-pass membrane protein</topology>
    </subcellularLocation>
</comment>
<dbReference type="PANTHER" id="PTHR38686:SF1">
    <property type="entry name" value="APOLIPOPROTEIN N-ACYLTRANSFERASE"/>
    <property type="match status" value="1"/>
</dbReference>
<keyword evidence="3 9" id="KW-1003">Cell membrane</keyword>
<evidence type="ECO:0000256" key="6">
    <source>
        <dbReference type="ARBA" id="ARBA00022989"/>
    </source>
</evidence>
<dbReference type="HAMAP" id="MF_01148">
    <property type="entry name" value="Lnt"/>
    <property type="match status" value="1"/>
</dbReference>
<dbReference type="SUPFAM" id="SSF56317">
    <property type="entry name" value="Carbon-nitrogen hydrolase"/>
    <property type="match status" value="1"/>
</dbReference>
<gene>
    <name evidence="9 11" type="primary">lnt</name>
    <name evidence="11" type="ORF">DS843_05795</name>
</gene>
<dbReference type="AlphaFoldDB" id="A0A9W7NMB4"/>
<feature type="transmembrane region" description="Helical" evidence="9">
    <location>
        <begin position="172"/>
        <end position="199"/>
    </location>
</feature>
<feature type="domain" description="CN hydrolase" evidence="10">
    <location>
        <begin position="249"/>
        <end position="500"/>
    </location>
</feature>
<keyword evidence="12" id="KW-1185">Reference proteome</keyword>
<keyword evidence="6 9" id="KW-1133">Transmembrane helix</keyword>
<keyword evidence="4 9" id="KW-0808">Transferase</keyword>
<keyword evidence="7 9" id="KW-0472">Membrane</keyword>
<dbReference type="GO" id="GO:0042158">
    <property type="term" value="P:lipoprotein biosynthetic process"/>
    <property type="evidence" value="ECO:0007669"/>
    <property type="project" value="UniProtKB-UniRule"/>
</dbReference>
<evidence type="ECO:0000256" key="5">
    <source>
        <dbReference type="ARBA" id="ARBA00022692"/>
    </source>
</evidence>
<dbReference type="Gene3D" id="3.60.110.10">
    <property type="entry name" value="Carbon-nitrogen hydrolase"/>
    <property type="match status" value="1"/>
</dbReference>
<dbReference type="CDD" id="cd07571">
    <property type="entry name" value="ALP_N-acyl_transferase"/>
    <property type="match status" value="1"/>
</dbReference>
<evidence type="ECO:0000313" key="12">
    <source>
        <dbReference type="Proteomes" id="UP000480854"/>
    </source>
</evidence>
<reference evidence="11 12" key="1">
    <citation type="submission" date="2018-07" db="EMBL/GenBank/DDBJ databases">
        <title>Genome sequence of Azospirillum sp. ATCC 49961.</title>
        <authorList>
            <person name="Sant'Anna F.H."/>
            <person name="Baldani J.I."/>
            <person name="Zilli J.E."/>
            <person name="Reis V.M."/>
            <person name="Hartmann A."/>
            <person name="Cruz L."/>
            <person name="de Souza E.M."/>
            <person name="de Oliveira Pedrosa F."/>
            <person name="Passaglia L.M.P."/>
        </authorList>
    </citation>
    <scope>NUCLEOTIDE SEQUENCE [LARGE SCALE GENOMIC DNA]</scope>
    <source>
        <strain evidence="11 12">ATCC 49961</strain>
    </source>
</reference>
<evidence type="ECO:0000256" key="1">
    <source>
        <dbReference type="ARBA" id="ARBA00004651"/>
    </source>
</evidence>
<comment type="caution">
    <text evidence="11">The sequence shown here is derived from an EMBL/GenBank/DDBJ whole genome shotgun (WGS) entry which is preliminary data.</text>
</comment>
<dbReference type="Pfam" id="PF20154">
    <property type="entry name" value="LNT_N"/>
    <property type="match status" value="1"/>
</dbReference>
<feature type="transmembrane region" description="Helical" evidence="9">
    <location>
        <begin position="211"/>
        <end position="230"/>
    </location>
</feature>
<protein>
    <recommendedName>
        <fullName evidence="9">Apolipoprotein N-acyltransferase</fullName>
        <shortName evidence="9">ALP N-acyltransferase</shortName>
        <ecNumber evidence="9">2.3.1.269</ecNumber>
    </recommendedName>
</protein>
<dbReference type="InterPro" id="IPR004563">
    <property type="entry name" value="Apolipo_AcylTrfase"/>
</dbReference>
<feature type="transmembrane region" description="Helical" evidence="9">
    <location>
        <begin position="507"/>
        <end position="528"/>
    </location>
</feature>
<evidence type="ECO:0000256" key="7">
    <source>
        <dbReference type="ARBA" id="ARBA00023136"/>
    </source>
</evidence>
<evidence type="ECO:0000256" key="2">
    <source>
        <dbReference type="ARBA" id="ARBA00010065"/>
    </source>
</evidence>